<accession>A0ABU9IFY3</accession>
<evidence type="ECO:0000313" key="2">
    <source>
        <dbReference type="Proteomes" id="UP001497045"/>
    </source>
</evidence>
<protein>
    <submittedName>
        <fullName evidence="1">2-hydroxyacyl-CoA dehydratase family protein</fullName>
    </submittedName>
</protein>
<dbReference type="Proteomes" id="UP001497045">
    <property type="component" value="Unassembled WGS sequence"/>
</dbReference>
<evidence type="ECO:0000313" key="1">
    <source>
        <dbReference type="EMBL" id="MEL1251326.1"/>
    </source>
</evidence>
<proteinExistence type="predicted"/>
<name>A0ABU9IFY3_9SPHN</name>
<dbReference type="InterPro" id="IPR010327">
    <property type="entry name" value="FldB/FldC_alpha/beta"/>
</dbReference>
<dbReference type="Gene3D" id="3.40.50.11900">
    <property type="match status" value="1"/>
</dbReference>
<keyword evidence="2" id="KW-1185">Reference proteome</keyword>
<dbReference type="RefSeq" id="WP_341673884.1">
    <property type="nucleotide sequence ID" value="NZ_JBBYHV010000002.1"/>
</dbReference>
<organism evidence="1 2">
    <name type="scientific">Aurantiacibacter gilvus</name>
    <dbReference type="NCBI Taxonomy" id="3139141"/>
    <lineage>
        <taxon>Bacteria</taxon>
        <taxon>Pseudomonadati</taxon>
        <taxon>Pseudomonadota</taxon>
        <taxon>Alphaproteobacteria</taxon>
        <taxon>Sphingomonadales</taxon>
        <taxon>Erythrobacteraceae</taxon>
        <taxon>Aurantiacibacter</taxon>
    </lineage>
</organism>
<comment type="caution">
    <text evidence="1">The sequence shown here is derived from an EMBL/GenBank/DDBJ whole genome shotgun (WGS) entry which is preliminary data.</text>
</comment>
<sequence length="280" mass="30502">MLQAAGRHGGALPLTPDRECPRAGQWLESKFQPWAPRVLEHWLDGDYDHFDAVMFSRADDSSQRLYYYLGEMQRTGQVGGPEPLIFDVAKIPRQSSLVHIADKLRALADQLSVDRDSLEAAIRQGNSALDGRAPVASGPVCLVAGSPPPDTRLFDAVEQSGFAPVGQTLEQSWLASAAPVEEGSDDPLAALAKALHVQDSGPRSFADPAERLCRQIADSGARAVVIWHIEEDETRTWQLPSERAVLEQSGLPFLVLSRRDWLAQDGAADEIAEFLEGVSA</sequence>
<reference evidence="1 2" key="1">
    <citation type="submission" date="2024-04" db="EMBL/GenBank/DDBJ databases">
        <title>Aurantiacibacter sp. DGU6 16S ribosomal RNA gene Genome sequencing and assembly.</title>
        <authorList>
            <person name="Park S."/>
        </authorList>
    </citation>
    <scope>NUCLEOTIDE SEQUENCE [LARGE SCALE GENOMIC DNA]</scope>
    <source>
        <strain evidence="1 2">DGU6</strain>
    </source>
</reference>
<gene>
    <name evidence="1" type="ORF">AAEO60_11645</name>
</gene>
<dbReference type="EMBL" id="JBBYHV010000002">
    <property type="protein sequence ID" value="MEL1251326.1"/>
    <property type="molecule type" value="Genomic_DNA"/>
</dbReference>
<dbReference type="Pfam" id="PF06050">
    <property type="entry name" value="HGD-D"/>
    <property type="match status" value="1"/>
</dbReference>
<dbReference type="Gene3D" id="3.40.50.11890">
    <property type="match status" value="1"/>
</dbReference>